<accession>A0A1H9EL26</accession>
<feature type="signal peptide" evidence="2">
    <location>
        <begin position="1"/>
        <end position="20"/>
    </location>
</feature>
<dbReference type="InterPro" id="IPR011992">
    <property type="entry name" value="EF-hand-dom_pair"/>
</dbReference>
<dbReference type="RefSeq" id="WP_143068881.1">
    <property type="nucleotide sequence ID" value="NZ_FOFS01000005.1"/>
</dbReference>
<feature type="compositionally biased region" description="Polar residues" evidence="1">
    <location>
        <begin position="24"/>
        <end position="38"/>
    </location>
</feature>
<evidence type="ECO:0000256" key="2">
    <source>
        <dbReference type="SAM" id="SignalP"/>
    </source>
</evidence>
<protein>
    <recommendedName>
        <fullName evidence="3">EF-hand domain-containing protein</fullName>
    </recommendedName>
</protein>
<reference evidence="4 5" key="1">
    <citation type="submission" date="2016-10" db="EMBL/GenBank/DDBJ databases">
        <authorList>
            <person name="de Groot N.N."/>
        </authorList>
    </citation>
    <scope>NUCLEOTIDE SEQUENCE [LARGE SCALE GENOMIC DNA]</scope>
    <source>
        <strain evidence="4 5">DSM 25927</strain>
    </source>
</reference>
<feature type="region of interest" description="Disordered" evidence="1">
    <location>
        <begin position="24"/>
        <end position="56"/>
    </location>
</feature>
<dbReference type="PROSITE" id="PS50222">
    <property type="entry name" value="EF_HAND_2"/>
    <property type="match status" value="1"/>
</dbReference>
<dbReference type="InterPro" id="IPR018247">
    <property type="entry name" value="EF_Hand_1_Ca_BS"/>
</dbReference>
<dbReference type="GO" id="GO:0005509">
    <property type="term" value="F:calcium ion binding"/>
    <property type="evidence" value="ECO:0007669"/>
    <property type="project" value="InterPro"/>
</dbReference>
<dbReference type="Gene3D" id="1.10.238.10">
    <property type="entry name" value="EF-hand"/>
    <property type="match status" value="1"/>
</dbReference>
<feature type="chain" id="PRO_5011628934" description="EF-hand domain-containing protein" evidence="2">
    <location>
        <begin position="21"/>
        <end position="93"/>
    </location>
</feature>
<keyword evidence="2" id="KW-0732">Signal</keyword>
<feature type="domain" description="EF-hand" evidence="3">
    <location>
        <begin position="55"/>
        <end position="90"/>
    </location>
</feature>
<dbReference type="EMBL" id="FOFS01000005">
    <property type="protein sequence ID" value="SEQ26359.1"/>
    <property type="molecule type" value="Genomic_DNA"/>
</dbReference>
<dbReference type="STRING" id="489703.SAMN04488038_10576"/>
<evidence type="ECO:0000313" key="4">
    <source>
        <dbReference type="EMBL" id="SEQ26359.1"/>
    </source>
</evidence>
<gene>
    <name evidence="4" type="ORF">SAMN04488038_10576</name>
</gene>
<evidence type="ECO:0000256" key="1">
    <source>
        <dbReference type="SAM" id="MobiDB-lite"/>
    </source>
</evidence>
<dbReference type="Pfam" id="PF13202">
    <property type="entry name" value="EF-hand_5"/>
    <property type="match status" value="1"/>
</dbReference>
<organism evidence="4 5">
    <name type="scientific">Solimonas aquatica</name>
    <dbReference type="NCBI Taxonomy" id="489703"/>
    <lineage>
        <taxon>Bacteria</taxon>
        <taxon>Pseudomonadati</taxon>
        <taxon>Pseudomonadota</taxon>
        <taxon>Gammaproteobacteria</taxon>
        <taxon>Nevskiales</taxon>
        <taxon>Nevskiaceae</taxon>
        <taxon>Solimonas</taxon>
    </lineage>
</organism>
<evidence type="ECO:0000313" key="5">
    <source>
        <dbReference type="Proteomes" id="UP000199233"/>
    </source>
</evidence>
<evidence type="ECO:0000259" key="3">
    <source>
        <dbReference type="PROSITE" id="PS50222"/>
    </source>
</evidence>
<proteinExistence type="predicted"/>
<dbReference type="PROSITE" id="PS00018">
    <property type="entry name" value="EF_HAND_1"/>
    <property type="match status" value="1"/>
</dbReference>
<dbReference type="SUPFAM" id="SSF47473">
    <property type="entry name" value="EF-hand"/>
    <property type="match status" value="1"/>
</dbReference>
<dbReference type="Proteomes" id="UP000199233">
    <property type="component" value="Unassembled WGS sequence"/>
</dbReference>
<dbReference type="InterPro" id="IPR002048">
    <property type="entry name" value="EF_hand_dom"/>
</dbReference>
<keyword evidence="5" id="KW-1185">Reference proteome</keyword>
<dbReference type="AlphaFoldDB" id="A0A1H9EL26"/>
<feature type="compositionally biased region" description="Basic and acidic residues" evidence="1">
    <location>
        <begin position="41"/>
        <end position="56"/>
    </location>
</feature>
<name>A0A1H9EL26_9GAMM</name>
<sequence length="93" mass="9916">MNARSLFAAMLATAAFSALAQVNPQPTTPADATGNANTAIMKEDRNKDGVVSKKEASAQMRAHWAQWDRNQDGVIDATEYAMSAPAEPGGDRH</sequence>